<keyword evidence="6" id="KW-1185">Reference proteome</keyword>
<sequence>MSLKKSRRQAPGGICFALVISLLLGTDCSDKKNNYTFPFLDPALPLERRVDDLVSRMSLEEKIGQMVNDAPAIERLGIPRYNWWSEGLHGVARAGLATVFPQAIGLGATWDEQLLHEVSTAIADEARAKHHNFVKKDKRFIYQGLTLWSPNINIFRDPRWGRGQETYGEDPFLTGSLAVQFIKGLQGDDANYLKTIATVKHLAVHSGPEPERHMFNALTNEHDLHAMYLPQFEMAIRQGKPYSIMCAYNRYNGQACCGSPGLLGNILRRKWGFDGYVVSDCEAITDIYKYHKIVSTPQAAASLAVKAGTDLECGNVYLHLKEAVAEKLITEAQIDTAVKRLFTARFKLGMFDPAEQVKYAQIPYSVVDSKEHRALALEAAHKSIVLLKNENSILPLRKDLGTVAVIGPNADQWLMLLGNYNGVPAQAMTPLKGILEKVSAQTKVVFAQGCELADGMPMFYTVPAQVLLTGENQPGLKAEFFNNTTLSGEPLFSQQEKTLDVNWYDKAPRADMDDDNFSVRWSGFITAPETGIYQLGFIGTCKTKLFIDDSLVAKSVYHFRDEYGDPRLRKSDPLSLVTGRKHKIVLEAIETFADAQVQLVWAAPKPNLKKDAMEAARHADVVVMCMGLTPRMEGEEMDVLIDGFRGGDRTRIELPDTQRRLIREVQALGKPVVLVLLNGSALAVNWENDHLAAIVETWYPGQAAGTAIADVLFGDYNPGGRLPVTFYKSTQDLPPFEDYRISNQTYRFYKGKPLYPFGYGLSYTSFAYSNLQVTPVGRDSVHVTARLQNTGALPGDEVVQVYISAKGTGEANQRNPIHSLAAFRRIYLKPGEAQDLQFTVPCLRQRDSLRVSIGGGQPDTQMPGTSNVITTTIPTL</sequence>
<dbReference type="RefSeq" id="WP_079687177.1">
    <property type="nucleotide sequence ID" value="NZ_FUZU01000001.1"/>
</dbReference>
<protein>
    <submittedName>
        <fullName evidence="5">Beta-glucosidase</fullName>
    </submittedName>
</protein>
<dbReference type="Gene3D" id="3.40.50.1700">
    <property type="entry name" value="Glycoside hydrolase family 3 C-terminal domain"/>
    <property type="match status" value="2"/>
</dbReference>
<dbReference type="InterPro" id="IPR044993">
    <property type="entry name" value="BXL"/>
</dbReference>
<dbReference type="PRINTS" id="PR00133">
    <property type="entry name" value="GLHYDRLASE3"/>
</dbReference>
<dbReference type="Proteomes" id="UP000190961">
    <property type="component" value="Unassembled WGS sequence"/>
</dbReference>
<dbReference type="Pfam" id="PF07691">
    <property type="entry name" value="PA14"/>
    <property type="match status" value="1"/>
</dbReference>
<dbReference type="PANTHER" id="PTHR42721:SF3">
    <property type="entry name" value="BETA-D-XYLOSIDASE 5-RELATED"/>
    <property type="match status" value="1"/>
</dbReference>
<dbReference type="InterPro" id="IPR002772">
    <property type="entry name" value="Glyco_hydro_3_C"/>
</dbReference>
<dbReference type="Pfam" id="PF01915">
    <property type="entry name" value="Glyco_hydro_3_C"/>
    <property type="match status" value="1"/>
</dbReference>
<evidence type="ECO:0000313" key="6">
    <source>
        <dbReference type="Proteomes" id="UP000190961"/>
    </source>
</evidence>
<dbReference type="InterPro" id="IPR026891">
    <property type="entry name" value="Fn3-like"/>
</dbReference>
<evidence type="ECO:0000256" key="1">
    <source>
        <dbReference type="ARBA" id="ARBA00005336"/>
    </source>
</evidence>
<dbReference type="GO" id="GO:0045493">
    <property type="term" value="P:xylan catabolic process"/>
    <property type="evidence" value="ECO:0007669"/>
    <property type="project" value="InterPro"/>
</dbReference>
<dbReference type="EMBL" id="FUZU01000001">
    <property type="protein sequence ID" value="SKC64445.1"/>
    <property type="molecule type" value="Genomic_DNA"/>
</dbReference>
<dbReference type="InterPro" id="IPR001764">
    <property type="entry name" value="Glyco_hydro_3_N"/>
</dbReference>
<dbReference type="PROSITE" id="PS51820">
    <property type="entry name" value="PA14"/>
    <property type="match status" value="1"/>
</dbReference>
<dbReference type="InterPro" id="IPR036881">
    <property type="entry name" value="Glyco_hydro_3_C_sf"/>
</dbReference>
<reference evidence="5 6" key="1">
    <citation type="submission" date="2017-02" db="EMBL/GenBank/DDBJ databases">
        <authorList>
            <person name="Peterson S.W."/>
        </authorList>
    </citation>
    <scope>NUCLEOTIDE SEQUENCE [LARGE SCALE GENOMIC DNA]</scope>
    <source>
        <strain evidence="5 6">DSM 25262</strain>
    </source>
</reference>
<organism evidence="5 6">
    <name type="scientific">Ohtaekwangia koreensis</name>
    <dbReference type="NCBI Taxonomy" id="688867"/>
    <lineage>
        <taxon>Bacteria</taxon>
        <taxon>Pseudomonadati</taxon>
        <taxon>Bacteroidota</taxon>
        <taxon>Cytophagia</taxon>
        <taxon>Cytophagales</taxon>
        <taxon>Fulvivirgaceae</taxon>
        <taxon>Ohtaekwangia</taxon>
    </lineage>
</organism>
<dbReference type="Pfam" id="PF14310">
    <property type="entry name" value="Fn3-like"/>
    <property type="match status" value="1"/>
</dbReference>
<comment type="similarity">
    <text evidence="1">Belongs to the glycosyl hydrolase 3 family.</text>
</comment>
<dbReference type="InterPro" id="IPR011658">
    <property type="entry name" value="PA14_dom"/>
</dbReference>
<dbReference type="GO" id="GO:0031222">
    <property type="term" value="P:arabinan catabolic process"/>
    <property type="evidence" value="ECO:0007669"/>
    <property type="project" value="TreeGrafter"/>
</dbReference>
<dbReference type="AlphaFoldDB" id="A0A1T5KLU3"/>
<dbReference type="Pfam" id="PF00933">
    <property type="entry name" value="Glyco_hydro_3"/>
    <property type="match status" value="1"/>
</dbReference>
<dbReference type="InterPro" id="IPR037524">
    <property type="entry name" value="PA14/GLEYA"/>
</dbReference>
<evidence type="ECO:0000256" key="3">
    <source>
        <dbReference type="ARBA" id="ARBA00022801"/>
    </source>
</evidence>
<dbReference type="GO" id="GO:0046556">
    <property type="term" value="F:alpha-L-arabinofuranosidase activity"/>
    <property type="evidence" value="ECO:0007669"/>
    <property type="project" value="TreeGrafter"/>
</dbReference>
<proteinExistence type="inferred from homology"/>
<dbReference type="OrthoDB" id="9805821at2"/>
<keyword evidence="2" id="KW-0732">Signal</keyword>
<dbReference type="SMART" id="SM00758">
    <property type="entry name" value="PA14"/>
    <property type="match status" value="1"/>
</dbReference>
<evidence type="ECO:0000313" key="5">
    <source>
        <dbReference type="EMBL" id="SKC64445.1"/>
    </source>
</evidence>
<dbReference type="SUPFAM" id="SSF52279">
    <property type="entry name" value="Beta-D-glucan exohydrolase, C-terminal domain"/>
    <property type="match status" value="1"/>
</dbReference>
<dbReference type="Gene3D" id="2.60.120.260">
    <property type="entry name" value="Galactose-binding domain-like"/>
    <property type="match status" value="1"/>
</dbReference>
<name>A0A1T5KLU3_9BACT</name>
<dbReference type="PANTHER" id="PTHR42721">
    <property type="entry name" value="SUGAR HYDROLASE-RELATED"/>
    <property type="match status" value="1"/>
</dbReference>
<dbReference type="InterPro" id="IPR013783">
    <property type="entry name" value="Ig-like_fold"/>
</dbReference>
<dbReference type="STRING" id="688867.SAMN05660236_2323"/>
<dbReference type="SUPFAM" id="SSF51445">
    <property type="entry name" value="(Trans)glycosidases"/>
    <property type="match status" value="1"/>
</dbReference>
<accession>A0A1T5KLU3</accession>
<evidence type="ECO:0000256" key="2">
    <source>
        <dbReference type="ARBA" id="ARBA00022729"/>
    </source>
</evidence>
<evidence type="ECO:0000259" key="4">
    <source>
        <dbReference type="PROSITE" id="PS51820"/>
    </source>
</evidence>
<keyword evidence="3" id="KW-0378">Hydrolase</keyword>
<dbReference type="GO" id="GO:0009044">
    <property type="term" value="F:xylan 1,4-beta-xylosidase activity"/>
    <property type="evidence" value="ECO:0007669"/>
    <property type="project" value="InterPro"/>
</dbReference>
<gene>
    <name evidence="5" type="ORF">SAMN05660236_2323</name>
</gene>
<dbReference type="SMART" id="SM01217">
    <property type="entry name" value="Fn3_like"/>
    <property type="match status" value="1"/>
</dbReference>
<feature type="domain" description="PA14" evidence="4">
    <location>
        <begin position="471"/>
        <end position="616"/>
    </location>
</feature>
<dbReference type="Gene3D" id="2.60.40.10">
    <property type="entry name" value="Immunoglobulins"/>
    <property type="match status" value="1"/>
</dbReference>
<dbReference type="InterPro" id="IPR036962">
    <property type="entry name" value="Glyco_hydro_3_N_sf"/>
</dbReference>
<dbReference type="Gene3D" id="3.20.20.300">
    <property type="entry name" value="Glycoside hydrolase, family 3, N-terminal domain"/>
    <property type="match status" value="1"/>
</dbReference>
<dbReference type="InterPro" id="IPR017853">
    <property type="entry name" value="GH"/>
</dbReference>
<dbReference type="SUPFAM" id="SSF56988">
    <property type="entry name" value="Anthrax protective antigen"/>
    <property type="match status" value="1"/>
</dbReference>